<dbReference type="AlphaFoldDB" id="A0A1Z1MNV3"/>
<keyword evidence="2" id="KW-0934">Plastid</keyword>
<dbReference type="EMBL" id="MF101447">
    <property type="protein sequence ID" value="ARW67539.1"/>
    <property type="molecule type" value="Genomic_DNA"/>
</dbReference>
<evidence type="ECO:0000313" key="2">
    <source>
        <dbReference type="EMBL" id="ARW67539.1"/>
    </source>
</evidence>
<dbReference type="GeneID" id="33360870"/>
<name>A0A1Z1MNV3_9FLOR</name>
<sequence length="193" mass="23000">MSLNIYHISHPIIQILSTYISNQRNNDKFSYEYYYRYTGFLLIYETLRKYIKLEAIYIKQLYSVKNLNVLNPKNKYLICTNISQTYHIITDIKSIVPNIKILNINYKDNKNIKNSIDEMKISLKDTKIFIVEKKTNDENILNLIQYLKDEKHISLSNINLTSIFINHQTLNKLGSKYPELKVYTTKIIYNNKK</sequence>
<organism evidence="2">
    <name type="scientific">Thaumatella adunca</name>
    <dbReference type="NCBI Taxonomy" id="2006976"/>
    <lineage>
        <taxon>Eukaryota</taxon>
        <taxon>Rhodophyta</taxon>
        <taxon>Florideophyceae</taxon>
        <taxon>Rhodymeniophycidae</taxon>
        <taxon>Ceramiales</taxon>
        <taxon>Rhodomelaceae</taxon>
        <taxon>Thaumatella</taxon>
    </lineage>
</organism>
<dbReference type="InterPro" id="IPR000836">
    <property type="entry name" value="PRTase_dom"/>
</dbReference>
<protein>
    <submittedName>
        <fullName evidence="2">Uracil phosphoribosyltransferase</fullName>
    </submittedName>
</protein>
<accession>A0A1Z1MNV3</accession>
<keyword evidence="2" id="KW-0150">Chloroplast</keyword>
<dbReference type="InterPro" id="IPR029057">
    <property type="entry name" value="PRTase-like"/>
</dbReference>
<feature type="domain" description="Phosphoribosyltransferase" evidence="1">
    <location>
        <begin position="9"/>
        <end position="187"/>
    </location>
</feature>
<proteinExistence type="predicted"/>
<geneLocation type="chloroplast" evidence="2"/>
<dbReference type="Pfam" id="PF14681">
    <property type="entry name" value="UPRTase"/>
    <property type="match status" value="1"/>
</dbReference>
<dbReference type="RefSeq" id="YP_009398353.1">
    <property type="nucleotide sequence ID" value="NC_035291.1"/>
</dbReference>
<evidence type="ECO:0000259" key="1">
    <source>
        <dbReference type="Pfam" id="PF14681"/>
    </source>
</evidence>
<keyword evidence="2" id="KW-0808">Transferase</keyword>
<dbReference type="Gene3D" id="3.40.50.2020">
    <property type="match status" value="1"/>
</dbReference>
<dbReference type="GO" id="GO:0016757">
    <property type="term" value="F:glycosyltransferase activity"/>
    <property type="evidence" value="ECO:0007669"/>
    <property type="project" value="UniProtKB-KW"/>
</dbReference>
<reference evidence="2" key="1">
    <citation type="journal article" date="2017" name="J. Phycol.">
        <title>Analysis of chloroplast genomes and a supermatrix inform reclassification of the Rhodomelaceae (Rhodophyta).</title>
        <authorList>
            <person name="Diaz-Tapia P."/>
            <person name="Maggs C.A."/>
            <person name="West J.A."/>
            <person name="Verbruggen H."/>
        </authorList>
    </citation>
    <scope>NUCLEOTIDE SEQUENCE</scope>
    <source>
        <strain evidence="2">PD1388</strain>
    </source>
</reference>
<keyword evidence="2" id="KW-0328">Glycosyltransferase</keyword>
<gene>
    <name evidence="2" type="primary">upp</name>
</gene>